<dbReference type="Pfam" id="PF10065">
    <property type="entry name" value="DUF2303"/>
    <property type="match status" value="1"/>
</dbReference>
<dbReference type="OrthoDB" id="4548805at2"/>
<protein>
    <submittedName>
        <fullName evidence="1">Uncharacterized protein</fullName>
    </submittedName>
</protein>
<name>A0A1X0CXK0_9MYCO</name>
<dbReference type="EMBL" id="MVHS01000070">
    <property type="protein sequence ID" value="ORA64876.1"/>
    <property type="molecule type" value="Genomic_DNA"/>
</dbReference>
<sequence>MTVTNTPVTLRTAVGNGAVSTAPFPATEIDLGVHGVRNYIAVTEEHGLQQTTVDVRDYLPRPSRPSGRRQVSEVVSFLEELDRRPLTTESTLWGDYNTGTVTAVYNDHGDIGGGWRDDLLTLQLIPDPDWAAWTAMSGKFYSQTEFSDRLEELIHTVVSPDQADLEEIVRDLRAHKTAVFESRSDPSVSTQSVTYTEEVRASAGTATRQLEVPRTITLRLRPWEGHIDTYDIDAWFRIDTEGGRLTLAIKLTPVQQLLRKAWADLTAQIVAAAETPVYAYRGTR</sequence>
<organism evidence="1 2">
    <name type="scientific">Mycolicibacterium insubricum</name>
    <dbReference type="NCBI Taxonomy" id="444597"/>
    <lineage>
        <taxon>Bacteria</taxon>
        <taxon>Bacillati</taxon>
        <taxon>Actinomycetota</taxon>
        <taxon>Actinomycetes</taxon>
        <taxon>Mycobacteriales</taxon>
        <taxon>Mycobacteriaceae</taxon>
        <taxon>Mycolicibacterium</taxon>
    </lineage>
</organism>
<comment type="caution">
    <text evidence="1">The sequence shown here is derived from an EMBL/GenBank/DDBJ whole genome shotgun (WGS) entry which is preliminary data.</text>
</comment>
<dbReference type="InterPro" id="IPR019276">
    <property type="entry name" value="DUF2303"/>
</dbReference>
<accession>A0A1X0CXK0</accession>
<dbReference type="STRING" id="444597.BST26_19400"/>
<reference evidence="1 2" key="1">
    <citation type="submission" date="2016-12" db="EMBL/GenBank/DDBJ databases">
        <title>The new phylogeny of genus Mycobacterium.</title>
        <authorList>
            <person name="Tortoli E."/>
            <person name="Trovato A."/>
            <person name="Cirillo D.M."/>
        </authorList>
    </citation>
    <scope>NUCLEOTIDE SEQUENCE [LARGE SCALE GENOMIC DNA]</scope>
    <source>
        <strain evidence="1 2">DSM 45130</strain>
    </source>
</reference>
<dbReference type="Proteomes" id="UP000192801">
    <property type="component" value="Unassembled WGS sequence"/>
</dbReference>
<proteinExistence type="predicted"/>
<dbReference type="RefSeq" id="WP_083033323.1">
    <property type="nucleotide sequence ID" value="NZ_AP022618.1"/>
</dbReference>
<evidence type="ECO:0000313" key="2">
    <source>
        <dbReference type="Proteomes" id="UP000192801"/>
    </source>
</evidence>
<evidence type="ECO:0000313" key="1">
    <source>
        <dbReference type="EMBL" id="ORA64876.1"/>
    </source>
</evidence>
<keyword evidence="2" id="KW-1185">Reference proteome</keyword>
<gene>
    <name evidence="1" type="ORF">BST26_19400</name>
</gene>
<dbReference type="AlphaFoldDB" id="A0A1X0CXK0"/>